<keyword evidence="2" id="KW-1185">Reference proteome</keyword>
<reference evidence="1 2" key="1">
    <citation type="journal article" name="Sci. Rep.">
        <title>Genome-scale phylogenetic analyses confirm Olpidium as the closest living zoosporic fungus to the non-flagellated, terrestrial fungi.</title>
        <authorList>
            <person name="Chang Y."/>
            <person name="Rochon D."/>
            <person name="Sekimoto S."/>
            <person name="Wang Y."/>
            <person name="Chovatia M."/>
            <person name="Sandor L."/>
            <person name="Salamov A."/>
            <person name="Grigoriev I.V."/>
            <person name="Stajich J.E."/>
            <person name="Spatafora J.W."/>
        </authorList>
    </citation>
    <scope>NUCLEOTIDE SEQUENCE [LARGE SCALE GENOMIC DNA]</scope>
    <source>
        <strain evidence="1">S191</strain>
    </source>
</reference>
<dbReference type="Proteomes" id="UP000673691">
    <property type="component" value="Unassembled WGS sequence"/>
</dbReference>
<dbReference type="InterPro" id="IPR038586">
    <property type="entry name" value="Tctex-1-like_sf"/>
</dbReference>
<dbReference type="AlphaFoldDB" id="A0A8H8DLZ6"/>
<sequence length="197" mass="21077">MGLLVPALAEEHGRLPRRRGGELWGALPAGKPPPRQRVCAPLPVEHPDASVGSFAAGEQRAFLADEVTGIIKEVQASEGCFAGRYGRPTTREGGSSVSSFCAHNSPHPRGSVTCIIMQKNGAGLHTASSCFWDNSSDGRCSDFRYHSITCAPRGLSGCVPRTCSSCCHVLVPLPGSAMYRYDSKTMYTIVHVYGLQI</sequence>
<dbReference type="InterPro" id="IPR005334">
    <property type="entry name" value="Tctex-1-like"/>
</dbReference>
<evidence type="ECO:0000313" key="1">
    <source>
        <dbReference type="EMBL" id="KAG5463449.1"/>
    </source>
</evidence>
<dbReference type="GO" id="GO:0007018">
    <property type="term" value="P:microtubule-based movement"/>
    <property type="evidence" value="ECO:0007669"/>
    <property type="project" value="TreeGrafter"/>
</dbReference>
<dbReference type="GO" id="GO:0005737">
    <property type="term" value="C:cytoplasm"/>
    <property type="evidence" value="ECO:0007669"/>
    <property type="project" value="TreeGrafter"/>
</dbReference>
<dbReference type="Pfam" id="PF03645">
    <property type="entry name" value="Tctex-1"/>
    <property type="match status" value="1"/>
</dbReference>
<accession>A0A8H8DLZ6</accession>
<dbReference type="GO" id="GO:0045505">
    <property type="term" value="F:dynein intermediate chain binding"/>
    <property type="evidence" value="ECO:0007669"/>
    <property type="project" value="TreeGrafter"/>
</dbReference>
<protein>
    <submittedName>
        <fullName evidence="1">Uncharacterized protein</fullName>
    </submittedName>
</protein>
<name>A0A8H8DLZ6_9FUNG</name>
<dbReference type="PANTHER" id="PTHR21255:SF4">
    <property type="entry name" value="DYNEIN LIGHT CHAIN TCTEX-TYPE"/>
    <property type="match status" value="1"/>
</dbReference>
<proteinExistence type="predicted"/>
<evidence type="ECO:0000313" key="2">
    <source>
        <dbReference type="Proteomes" id="UP000673691"/>
    </source>
</evidence>
<dbReference type="EMBL" id="JAEFCI010000575">
    <property type="protein sequence ID" value="KAG5463449.1"/>
    <property type="molecule type" value="Genomic_DNA"/>
</dbReference>
<dbReference type="OrthoDB" id="10059120at2759"/>
<dbReference type="Gene3D" id="3.30.1140.40">
    <property type="entry name" value="Tctex-1"/>
    <property type="match status" value="1"/>
</dbReference>
<comment type="caution">
    <text evidence="1">The sequence shown here is derived from an EMBL/GenBank/DDBJ whole genome shotgun (WGS) entry which is preliminary data.</text>
</comment>
<organism evidence="1 2">
    <name type="scientific">Olpidium bornovanus</name>
    <dbReference type="NCBI Taxonomy" id="278681"/>
    <lineage>
        <taxon>Eukaryota</taxon>
        <taxon>Fungi</taxon>
        <taxon>Fungi incertae sedis</taxon>
        <taxon>Olpidiomycota</taxon>
        <taxon>Olpidiomycotina</taxon>
        <taxon>Olpidiomycetes</taxon>
        <taxon>Olpidiales</taxon>
        <taxon>Olpidiaceae</taxon>
        <taxon>Olpidium</taxon>
    </lineage>
</organism>
<gene>
    <name evidence="1" type="ORF">BJ554DRAFT_7424</name>
</gene>
<dbReference type="GO" id="GO:0005868">
    <property type="term" value="C:cytoplasmic dynein complex"/>
    <property type="evidence" value="ECO:0007669"/>
    <property type="project" value="TreeGrafter"/>
</dbReference>
<dbReference type="PANTHER" id="PTHR21255">
    <property type="entry name" value="T-COMPLEX-ASSOCIATED-TESTIS-EXPRESSED 1/ DYNEIN LIGHT CHAIN"/>
    <property type="match status" value="1"/>
</dbReference>